<dbReference type="RefSeq" id="WP_143508210.1">
    <property type="nucleotide sequence ID" value="NZ_CP074126.1"/>
</dbReference>
<reference evidence="1 2" key="1">
    <citation type="journal article" date="2021" name="Angew. Chem. Int. Ed. Engl.">
        <title>A novel family of nonribosomal peptides modulate collective behavior in Pseudovibrio bacteria isolated from marine sponges.</title>
        <authorList>
            <person name="Ioca L.P."/>
            <person name="Dai Y."/>
            <person name="Kunakom S."/>
            <person name="Diaz-Espinosa J."/>
            <person name="Krunic A."/>
            <person name="Crnkovic C.M."/>
            <person name="Orjala J."/>
            <person name="Sanchez L.M."/>
            <person name="Ferreira A.G."/>
            <person name="Berlinck R.G.S."/>
            <person name="Eustaquio A.S."/>
        </authorList>
    </citation>
    <scope>NUCLEOTIDE SEQUENCE [LARGE SCALE GENOMIC DNA]</scope>
    <source>
        <strain evidence="1 2">Ab134</strain>
    </source>
</reference>
<dbReference type="Proteomes" id="UP000680706">
    <property type="component" value="Chromosome"/>
</dbReference>
<dbReference type="EMBL" id="CP074126">
    <property type="protein sequence ID" value="QUS54169.1"/>
    <property type="molecule type" value="Genomic_DNA"/>
</dbReference>
<evidence type="ECO:0000313" key="1">
    <source>
        <dbReference type="EMBL" id="QUS54169.1"/>
    </source>
</evidence>
<name>A0ABX8AGK6_9HYPH</name>
<keyword evidence="2" id="KW-1185">Reference proteome</keyword>
<accession>A0ABX8AGK6</accession>
<evidence type="ECO:0000313" key="2">
    <source>
        <dbReference type="Proteomes" id="UP000680706"/>
    </source>
</evidence>
<sequence length="162" mass="18617">MRQKSPLYLILFLLLIAFPNISYARAMITTFSEASPSELRPLIKDGVVKQEDTENTRVHSTYSLQLFRIETAEKCRDYLCEGILVVPHGEGNFYINLPVSNQILKSDHMQENASISDVIDTIHLTSEDRCYSTTITFTPREPIKIRQNLPDKDCLENKKPRN</sequence>
<proteinExistence type="predicted"/>
<protein>
    <submittedName>
        <fullName evidence="1">Uncharacterized protein</fullName>
    </submittedName>
</protein>
<organism evidence="1 2">
    <name type="scientific">Pseudovibrio brasiliensis</name>
    <dbReference type="NCBI Taxonomy" id="1898042"/>
    <lineage>
        <taxon>Bacteria</taxon>
        <taxon>Pseudomonadati</taxon>
        <taxon>Pseudomonadota</taxon>
        <taxon>Alphaproteobacteria</taxon>
        <taxon>Hyphomicrobiales</taxon>
        <taxon>Stappiaceae</taxon>
        <taxon>Pseudovibrio</taxon>
    </lineage>
</organism>
<gene>
    <name evidence="1" type="ORF">KGB56_12150</name>
</gene>